<dbReference type="PRINTS" id="PR00344">
    <property type="entry name" value="BCTRLSENSOR"/>
</dbReference>
<organism evidence="7 8">
    <name type="scientific">Caldimonas thermodepolymerans</name>
    <dbReference type="NCBI Taxonomy" id="215580"/>
    <lineage>
        <taxon>Bacteria</taxon>
        <taxon>Pseudomonadati</taxon>
        <taxon>Pseudomonadota</taxon>
        <taxon>Betaproteobacteria</taxon>
        <taxon>Burkholderiales</taxon>
        <taxon>Sphaerotilaceae</taxon>
        <taxon>Caldimonas</taxon>
    </lineage>
</organism>
<evidence type="ECO:0000256" key="3">
    <source>
        <dbReference type="ARBA" id="ARBA00012438"/>
    </source>
</evidence>
<dbReference type="SMART" id="SM00448">
    <property type="entry name" value="REC"/>
    <property type="match status" value="1"/>
</dbReference>
<evidence type="ECO:0000256" key="2">
    <source>
        <dbReference type="ARBA" id="ARBA00004429"/>
    </source>
</evidence>
<dbReference type="Gene3D" id="3.30.450.20">
    <property type="entry name" value="PAS domain"/>
    <property type="match status" value="2"/>
</dbReference>
<dbReference type="PANTHER" id="PTHR43547:SF2">
    <property type="entry name" value="HYBRID SIGNAL TRANSDUCTION HISTIDINE KINASE C"/>
    <property type="match status" value="1"/>
</dbReference>
<dbReference type="InterPro" id="IPR013656">
    <property type="entry name" value="PAS_4"/>
</dbReference>
<dbReference type="Gene3D" id="3.40.50.2300">
    <property type="match status" value="1"/>
</dbReference>
<evidence type="ECO:0000256" key="5">
    <source>
        <dbReference type="ARBA" id="ARBA00022679"/>
    </source>
</evidence>
<dbReference type="SMART" id="SM00387">
    <property type="entry name" value="HATPase_c"/>
    <property type="match status" value="1"/>
</dbReference>
<dbReference type="InterPro" id="IPR003594">
    <property type="entry name" value="HATPase_dom"/>
</dbReference>
<protein>
    <recommendedName>
        <fullName evidence="3">histidine kinase</fullName>
        <ecNumber evidence="3">2.7.13.3</ecNumber>
    </recommendedName>
</protein>
<dbReference type="InterPro" id="IPR036890">
    <property type="entry name" value="HATPase_C_sf"/>
</dbReference>
<comment type="catalytic activity">
    <reaction evidence="1">
        <text>ATP + protein L-histidine = ADP + protein N-phospho-L-histidine.</text>
        <dbReference type="EC" id="2.7.13.3"/>
    </reaction>
</comment>
<dbReference type="Proteomes" id="UP000239406">
    <property type="component" value="Unassembled WGS sequence"/>
</dbReference>
<dbReference type="Pfam" id="PF08448">
    <property type="entry name" value="PAS_4"/>
    <property type="match status" value="1"/>
</dbReference>
<dbReference type="PROSITE" id="PS50110">
    <property type="entry name" value="RESPONSE_REGULATORY"/>
    <property type="match status" value="1"/>
</dbReference>
<dbReference type="AlphaFoldDB" id="A0A2S5T4W0"/>
<comment type="subcellular location">
    <subcellularLocation>
        <location evidence="2">Cell inner membrane</location>
        <topology evidence="2">Multi-pass membrane protein</topology>
    </subcellularLocation>
</comment>
<evidence type="ECO:0000313" key="7">
    <source>
        <dbReference type="EMBL" id="PPE69969.1"/>
    </source>
</evidence>
<dbReference type="InterPro" id="IPR036097">
    <property type="entry name" value="HisK_dim/P_sf"/>
</dbReference>
<keyword evidence="5" id="KW-0808">Transferase</keyword>
<gene>
    <name evidence="7" type="ORF">C1702_08890</name>
</gene>
<keyword evidence="8" id="KW-1185">Reference proteome</keyword>
<comment type="caution">
    <text evidence="7">The sequence shown here is derived from an EMBL/GenBank/DDBJ whole genome shotgun (WGS) entry which is preliminary data.</text>
</comment>
<dbReference type="GO" id="GO:0000155">
    <property type="term" value="F:phosphorelay sensor kinase activity"/>
    <property type="evidence" value="ECO:0007669"/>
    <property type="project" value="InterPro"/>
</dbReference>
<dbReference type="SUPFAM" id="SSF47384">
    <property type="entry name" value="Homodimeric domain of signal transducing histidine kinase"/>
    <property type="match status" value="1"/>
</dbReference>
<dbReference type="Pfam" id="PF00072">
    <property type="entry name" value="Response_reg"/>
    <property type="match status" value="1"/>
</dbReference>
<dbReference type="InterPro" id="IPR003661">
    <property type="entry name" value="HisK_dim/P_dom"/>
</dbReference>
<proteinExistence type="predicted"/>
<evidence type="ECO:0000256" key="4">
    <source>
        <dbReference type="ARBA" id="ARBA00022553"/>
    </source>
</evidence>
<dbReference type="SUPFAM" id="SSF52172">
    <property type="entry name" value="CheY-like"/>
    <property type="match status" value="1"/>
</dbReference>
<dbReference type="GO" id="GO:0005886">
    <property type="term" value="C:plasma membrane"/>
    <property type="evidence" value="ECO:0007669"/>
    <property type="project" value="UniProtKB-SubCell"/>
</dbReference>
<dbReference type="SUPFAM" id="SSF55785">
    <property type="entry name" value="PYP-like sensor domain (PAS domain)"/>
    <property type="match status" value="2"/>
</dbReference>
<dbReference type="EC" id="2.7.13.3" evidence="3"/>
<dbReference type="InterPro" id="IPR035965">
    <property type="entry name" value="PAS-like_dom_sf"/>
</dbReference>
<dbReference type="CDD" id="cd00075">
    <property type="entry name" value="HATPase"/>
    <property type="match status" value="1"/>
</dbReference>
<dbReference type="PANTHER" id="PTHR43547">
    <property type="entry name" value="TWO-COMPONENT HISTIDINE KINASE"/>
    <property type="match status" value="1"/>
</dbReference>
<dbReference type="InterPro" id="IPR000700">
    <property type="entry name" value="PAS-assoc_C"/>
</dbReference>
<dbReference type="SUPFAM" id="SSF55874">
    <property type="entry name" value="ATPase domain of HSP90 chaperone/DNA topoisomerase II/histidine kinase"/>
    <property type="match status" value="1"/>
</dbReference>
<dbReference type="Pfam" id="PF00512">
    <property type="entry name" value="HisKA"/>
    <property type="match status" value="1"/>
</dbReference>
<sequence>MSPRPPALPWPDSEMGRRFRDADWSAMPMGPPQRWPPSLRTAVSVCLHSRFPMFVWWGPQLVNLYNDAYIPVLGKRHPQAFGQPAPGVWADIWDVLAPQVEEVMVHGRATWNERTLLVTERNDYAEEAYFTWSYSPIHDEAGRVGGLFCACTEETPRVKAERDRDALMRSTQDTAATLRTWFDHAPGFIALLRGPDLVFEMVNQAFYQLVGQRPLQGRPAFEALPELRGQGYEEILQRVYATGQPFVGRAMRLRLRLRPDAPPAERYVDQVFQPVAQADGTIRGIFAQGHDVTEQVRAVQALQEADRHKDEFLATLAHELRNPLAPIRQAVQIARTRQLSAVQHAWALNIIERQSHHMALLLDDLLDVARISRGRLALRRERVSLASVVDAAVETARPLMDARRHRFTVVLPHEDVQVDADPLRLAQVLSNLLSNAAKYTDAGGAIELRAAREGDAAVIRVRDNGVGLSEASREQIFRMFSQVSPALARAESGLGIGLALSRGLVEMHGGTIEASSPGLGLGAEFVVRLPALPAGEAEPRAGRDAPAPAALQAREVLLADDNPDALSSLALLLELAGHRVHVARDGHEALAAAEQLRPEVAILDIGMPGLNGYQVAREIHARPWGRTVRLIALTGWGRQEEQQRARDAGFDHHCTKPTDPQVLYALLN</sequence>
<dbReference type="InterPro" id="IPR001789">
    <property type="entry name" value="Sig_transdc_resp-reg_receiver"/>
</dbReference>
<dbReference type="SMART" id="SM00388">
    <property type="entry name" value="HisKA"/>
    <property type="match status" value="1"/>
</dbReference>
<dbReference type="EMBL" id="PSNY01000008">
    <property type="protein sequence ID" value="PPE69969.1"/>
    <property type="molecule type" value="Genomic_DNA"/>
</dbReference>
<dbReference type="CDD" id="cd17580">
    <property type="entry name" value="REC_2_DhkD-like"/>
    <property type="match status" value="1"/>
</dbReference>
<dbReference type="Pfam" id="PF02518">
    <property type="entry name" value="HATPase_c"/>
    <property type="match status" value="1"/>
</dbReference>
<dbReference type="PROSITE" id="PS50109">
    <property type="entry name" value="HIS_KIN"/>
    <property type="match status" value="1"/>
</dbReference>
<evidence type="ECO:0000256" key="6">
    <source>
        <dbReference type="ARBA" id="ARBA00022777"/>
    </source>
</evidence>
<accession>A0A2S5T4W0</accession>
<dbReference type="FunFam" id="3.30.565.10:FF:000006">
    <property type="entry name" value="Sensor histidine kinase WalK"/>
    <property type="match status" value="1"/>
</dbReference>
<dbReference type="InterPro" id="IPR011006">
    <property type="entry name" value="CheY-like_superfamily"/>
</dbReference>
<dbReference type="Gene3D" id="1.10.287.130">
    <property type="match status" value="1"/>
</dbReference>
<evidence type="ECO:0000313" key="8">
    <source>
        <dbReference type="Proteomes" id="UP000239406"/>
    </source>
</evidence>
<dbReference type="PROSITE" id="PS50113">
    <property type="entry name" value="PAC"/>
    <property type="match status" value="1"/>
</dbReference>
<evidence type="ECO:0000256" key="1">
    <source>
        <dbReference type="ARBA" id="ARBA00000085"/>
    </source>
</evidence>
<keyword evidence="6 7" id="KW-0418">Kinase</keyword>
<dbReference type="RefSeq" id="WP_104357334.1">
    <property type="nucleotide sequence ID" value="NZ_CP064338.1"/>
</dbReference>
<keyword evidence="4" id="KW-0597">Phosphoprotein</keyword>
<dbReference type="CDD" id="cd00082">
    <property type="entry name" value="HisKA"/>
    <property type="match status" value="1"/>
</dbReference>
<dbReference type="InterPro" id="IPR005467">
    <property type="entry name" value="His_kinase_dom"/>
</dbReference>
<reference evidence="7 8" key="1">
    <citation type="submission" date="2018-02" db="EMBL/GenBank/DDBJ databases">
        <title>Reclassifiation of [Polyangium] brachysporum DSM 7029 as Guopingzhaonella breviflexa gen. nov., sp. nov., a member of the family Comamonadaceae.</title>
        <authorList>
            <person name="Tang B."/>
        </authorList>
    </citation>
    <scope>NUCLEOTIDE SEQUENCE [LARGE SCALE GENOMIC DNA]</scope>
    <source>
        <strain evidence="7 8">DSM 15344</strain>
    </source>
</reference>
<name>A0A2S5T4W0_9BURK</name>
<dbReference type="Gene3D" id="3.30.565.10">
    <property type="entry name" value="Histidine kinase-like ATPase, C-terminal domain"/>
    <property type="match status" value="1"/>
</dbReference>
<dbReference type="InterPro" id="IPR004358">
    <property type="entry name" value="Sig_transdc_His_kin-like_C"/>
</dbReference>